<evidence type="ECO:0000313" key="3">
    <source>
        <dbReference type="EMBL" id="MBJ7549186.1"/>
    </source>
</evidence>
<comment type="similarity">
    <text evidence="1">Belongs to the metallo-dependent hydrolases superfamily. TatD-type hydrolase family.</text>
</comment>
<dbReference type="PIRSF" id="PIRSF005902">
    <property type="entry name" value="DNase_TatD"/>
    <property type="match status" value="1"/>
</dbReference>
<dbReference type="PROSITE" id="PS01137">
    <property type="entry name" value="TATD_1"/>
    <property type="match status" value="1"/>
</dbReference>
<proteinExistence type="inferred from homology"/>
<dbReference type="PANTHER" id="PTHR46124:SF3">
    <property type="entry name" value="HYDROLASE"/>
    <property type="match status" value="1"/>
</dbReference>
<keyword evidence="4" id="KW-1185">Reference proteome</keyword>
<dbReference type="Gene3D" id="3.20.20.140">
    <property type="entry name" value="Metal-dependent hydrolases"/>
    <property type="match status" value="1"/>
</dbReference>
<reference evidence="3 4" key="1">
    <citation type="submission" date="2020-12" db="EMBL/GenBank/DDBJ databases">
        <title>Comparative genome analysis of fungal antagonists Marinomonas ostreistagni 398 and M. spartinae 468.</title>
        <authorList>
            <person name="Fields J.L."/>
            <person name="Mavrodi O.V."/>
            <person name="Biber P.D."/>
            <person name="Indest K.J."/>
            <person name="Mavrodi D.V."/>
        </authorList>
    </citation>
    <scope>NUCLEOTIDE SEQUENCE [LARGE SCALE GENOMIC DNA]</scope>
    <source>
        <strain evidence="3 4">USM7</strain>
    </source>
</reference>
<name>A0ABS0Z860_9GAMM</name>
<protein>
    <submittedName>
        <fullName evidence="3">TatD family hydrolase</fullName>
    </submittedName>
</protein>
<dbReference type="SUPFAM" id="SSF51556">
    <property type="entry name" value="Metallo-dependent hydrolases"/>
    <property type="match status" value="1"/>
</dbReference>
<dbReference type="Pfam" id="PF01026">
    <property type="entry name" value="TatD_DNase"/>
    <property type="match status" value="1"/>
</dbReference>
<dbReference type="PANTHER" id="PTHR46124">
    <property type="entry name" value="D-AMINOACYL-TRNA DEACYLASE"/>
    <property type="match status" value="1"/>
</dbReference>
<dbReference type="RefSeq" id="WP_199460090.1">
    <property type="nucleotide sequence ID" value="NZ_JAEMUH010000001.1"/>
</dbReference>
<gene>
    <name evidence="3" type="ORF">JHD44_00690</name>
</gene>
<dbReference type="InterPro" id="IPR018228">
    <property type="entry name" value="DNase_TatD-rel_CS"/>
</dbReference>
<comment type="caution">
    <text evidence="3">The sequence shown here is derived from an EMBL/GenBank/DDBJ whole genome shotgun (WGS) entry which is preliminary data.</text>
</comment>
<evidence type="ECO:0000256" key="1">
    <source>
        <dbReference type="ARBA" id="ARBA00009275"/>
    </source>
</evidence>
<sequence>MYIDSHCHLDFPQFKDLPDLISSCSEVGVNEFLVPGTTEGSWSSLIKIRQNYPQIKIALGLHPYFLNERVQLDQAMQKLEHFLGYGSVVAVGEIGLDKWPNMPDYHYQFEVLLEQLRLAKRHNMPVILHARKSEDDLLKAIRMLNFDRGGVVHAFNGSFDQAQRFINDGFVLGIGGTVTYPRASKARRVLQALADEHFVIETDAPDMPLCGYQGQPNSPIRVVEVAEQVAILRGQSVEAVAQYTSANLQRVLPNWYKVK</sequence>
<keyword evidence="2 3" id="KW-0378">Hydrolase</keyword>
<accession>A0ABS0Z860</accession>
<dbReference type="InterPro" id="IPR001130">
    <property type="entry name" value="TatD-like"/>
</dbReference>
<dbReference type="EMBL" id="JAEMUH010000001">
    <property type="protein sequence ID" value="MBJ7549186.1"/>
    <property type="molecule type" value="Genomic_DNA"/>
</dbReference>
<organism evidence="3 4">
    <name type="scientific">Marinomonas ostreistagni</name>
    <dbReference type="NCBI Taxonomy" id="359209"/>
    <lineage>
        <taxon>Bacteria</taxon>
        <taxon>Pseudomonadati</taxon>
        <taxon>Pseudomonadota</taxon>
        <taxon>Gammaproteobacteria</taxon>
        <taxon>Oceanospirillales</taxon>
        <taxon>Oceanospirillaceae</taxon>
        <taxon>Marinomonas</taxon>
    </lineage>
</organism>
<evidence type="ECO:0000313" key="4">
    <source>
        <dbReference type="Proteomes" id="UP000598488"/>
    </source>
</evidence>
<evidence type="ECO:0000256" key="2">
    <source>
        <dbReference type="ARBA" id="ARBA00022801"/>
    </source>
</evidence>
<dbReference type="InterPro" id="IPR032466">
    <property type="entry name" value="Metal_Hydrolase"/>
</dbReference>
<dbReference type="GO" id="GO:0016787">
    <property type="term" value="F:hydrolase activity"/>
    <property type="evidence" value="ECO:0007669"/>
    <property type="project" value="UniProtKB-KW"/>
</dbReference>
<dbReference type="Proteomes" id="UP000598488">
    <property type="component" value="Unassembled WGS sequence"/>
</dbReference>
<dbReference type="CDD" id="cd01310">
    <property type="entry name" value="TatD_DNAse"/>
    <property type="match status" value="1"/>
</dbReference>